<gene>
    <name evidence="2" type="ORF">UFOPK1856_00400</name>
    <name evidence="3" type="ORF">UFOPK2735_00314</name>
    <name evidence="4" type="ORF">UFOPK3217_00171</name>
</gene>
<organism evidence="4">
    <name type="scientific">freshwater metagenome</name>
    <dbReference type="NCBI Taxonomy" id="449393"/>
    <lineage>
        <taxon>unclassified sequences</taxon>
        <taxon>metagenomes</taxon>
        <taxon>ecological metagenomes</taxon>
    </lineage>
</organism>
<proteinExistence type="predicted"/>
<feature type="region of interest" description="Disordered" evidence="1">
    <location>
        <begin position="49"/>
        <end position="80"/>
    </location>
</feature>
<dbReference type="EMBL" id="CAEZYP010000029">
    <property type="protein sequence ID" value="CAB4725245.1"/>
    <property type="molecule type" value="Genomic_DNA"/>
</dbReference>
<feature type="region of interest" description="Disordered" evidence="1">
    <location>
        <begin position="93"/>
        <end position="144"/>
    </location>
</feature>
<sequence>MTPKKPEWFELTESGDSYAGIKKVNKRLPIATLAVAAAVVLGGSIFATTNNEPSAVADTPAASQSVAASQPSATNSATTSYTAPAPVAVANKKSAGVNSLPVPTVTNVPQRGDDDDDDDDEHEGRKGKGKGGDRDHDDDEEDDD</sequence>
<evidence type="ECO:0000313" key="2">
    <source>
        <dbReference type="EMBL" id="CAB4610568.1"/>
    </source>
</evidence>
<dbReference type="EMBL" id="CAEZUV010000039">
    <property type="protein sequence ID" value="CAB4610568.1"/>
    <property type="molecule type" value="Genomic_DNA"/>
</dbReference>
<evidence type="ECO:0000256" key="1">
    <source>
        <dbReference type="SAM" id="MobiDB-lite"/>
    </source>
</evidence>
<protein>
    <submittedName>
        <fullName evidence="4">Unannotated protein</fullName>
    </submittedName>
</protein>
<dbReference type="EMBL" id="CAFABJ010000011">
    <property type="protein sequence ID" value="CAB4821358.1"/>
    <property type="molecule type" value="Genomic_DNA"/>
</dbReference>
<accession>A0A6J6ZQD1</accession>
<feature type="compositionally biased region" description="Low complexity" evidence="1">
    <location>
        <begin position="60"/>
        <end position="80"/>
    </location>
</feature>
<evidence type="ECO:0000313" key="3">
    <source>
        <dbReference type="EMBL" id="CAB4725245.1"/>
    </source>
</evidence>
<dbReference type="AlphaFoldDB" id="A0A6J6ZQD1"/>
<name>A0A6J6ZQD1_9ZZZZ</name>
<feature type="compositionally biased region" description="Basic and acidic residues" evidence="1">
    <location>
        <begin position="122"/>
        <end position="135"/>
    </location>
</feature>
<reference evidence="4" key="1">
    <citation type="submission" date="2020-05" db="EMBL/GenBank/DDBJ databases">
        <authorList>
            <person name="Chiriac C."/>
            <person name="Salcher M."/>
            <person name="Ghai R."/>
            <person name="Kavagutti S V."/>
        </authorList>
    </citation>
    <scope>NUCLEOTIDE SEQUENCE</scope>
</reference>
<evidence type="ECO:0000313" key="4">
    <source>
        <dbReference type="EMBL" id="CAB4821358.1"/>
    </source>
</evidence>